<keyword evidence="3" id="KW-1185">Reference proteome</keyword>
<reference evidence="2 3" key="1">
    <citation type="journal article" date="2019" name="Philos. Trans. R. Soc. Lond., B, Biol. Sci.">
        <title>Ant behaviour and brain gene expression of defending hosts depend on the ecological success of the intruding social parasite.</title>
        <authorList>
            <person name="Kaur R."/>
            <person name="Stoldt M."/>
            <person name="Jongepier E."/>
            <person name="Feldmeyer B."/>
            <person name="Menzel F."/>
            <person name="Bornberg-Bauer E."/>
            <person name="Foitzik S."/>
        </authorList>
    </citation>
    <scope>NUCLEOTIDE SEQUENCE [LARGE SCALE GENOMIC DNA]</scope>
    <source>
        <tissue evidence="2">Whole body</tissue>
    </source>
</reference>
<gene>
    <name evidence="2" type="ORF">DBV15_02138</name>
</gene>
<dbReference type="AlphaFoldDB" id="A0A4S2JPN4"/>
<comment type="caution">
    <text evidence="2">The sequence shown here is derived from an EMBL/GenBank/DDBJ whole genome shotgun (WGS) entry which is preliminary data.</text>
</comment>
<dbReference type="EMBL" id="QBLH01003504">
    <property type="protein sequence ID" value="TGZ37883.1"/>
    <property type="molecule type" value="Genomic_DNA"/>
</dbReference>
<feature type="non-terminal residue" evidence="2">
    <location>
        <position position="63"/>
    </location>
</feature>
<evidence type="ECO:0000313" key="2">
    <source>
        <dbReference type="EMBL" id="TGZ37883.1"/>
    </source>
</evidence>
<feature type="compositionally biased region" description="Basic and acidic residues" evidence="1">
    <location>
        <begin position="1"/>
        <end position="10"/>
    </location>
</feature>
<accession>A0A4S2JPN4</accession>
<dbReference type="Proteomes" id="UP000310200">
    <property type="component" value="Unassembled WGS sequence"/>
</dbReference>
<feature type="region of interest" description="Disordered" evidence="1">
    <location>
        <begin position="1"/>
        <end position="34"/>
    </location>
</feature>
<sequence>MEKRWDVDGRRGKRWRTPVGRRPSSDKNDDSPMHRLENIDRVGDLLTSAKINIFMKALMIRPT</sequence>
<evidence type="ECO:0000313" key="3">
    <source>
        <dbReference type="Proteomes" id="UP000310200"/>
    </source>
</evidence>
<name>A0A4S2JPN4_9HYME</name>
<feature type="compositionally biased region" description="Basic and acidic residues" evidence="1">
    <location>
        <begin position="23"/>
        <end position="34"/>
    </location>
</feature>
<organism evidence="2 3">
    <name type="scientific">Temnothorax longispinosus</name>
    <dbReference type="NCBI Taxonomy" id="300112"/>
    <lineage>
        <taxon>Eukaryota</taxon>
        <taxon>Metazoa</taxon>
        <taxon>Ecdysozoa</taxon>
        <taxon>Arthropoda</taxon>
        <taxon>Hexapoda</taxon>
        <taxon>Insecta</taxon>
        <taxon>Pterygota</taxon>
        <taxon>Neoptera</taxon>
        <taxon>Endopterygota</taxon>
        <taxon>Hymenoptera</taxon>
        <taxon>Apocrita</taxon>
        <taxon>Aculeata</taxon>
        <taxon>Formicoidea</taxon>
        <taxon>Formicidae</taxon>
        <taxon>Myrmicinae</taxon>
        <taxon>Temnothorax</taxon>
    </lineage>
</organism>
<protein>
    <submittedName>
        <fullName evidence="2">Uncharacterized protein</fullName>
    </submittedName>
</protein>
<proteinExistence type="predicted"/>
<evidence type="ECO:0000256" key="1">
    <source>
        <dbReference type="SAM" id="MobiDB-lite"/>
    </source>
</evidence>